<dbReference type="AlphaFoldDB" id="A0A9W9CDU0"/>
<comment type="caution">
    <text evidence="2">The sequence shown here is derived from an EMBL/GenBank/DDBJ whole genome shotgun (WGS) entry which is preliminary data.</text>
</comment>
<dbReference type="GeneID" id="80905382"/>
<sequence length="219" mass="22139">MGTTTLEGVGKGALATTGRRPPRRPPRRPGALPADETGAKDEAPREDALGTEEGLASKLRTADCPTETPTPTLKLAPMGPTDTAAATADETRGLEVAAKGTGVGTVENLVDDELGIRLLTTPMGIKAMSPLVTPSVAPSVVPKPPTTLPTTPVTPFNEQVQAGCNTGKKGCLEDIRVANDLIKATLVDDGGAVGVSSAIAVSAGQSGSCTGKTTDETSE</sequence>
<feature type="region of interest" description="Disordered" evidence="1">
    <location>
        <begin position="1"/>
        <end position="86"/>
    </location>
</feature>
<keyword evidence="3" id="KW-1185">Reference proteome</keyword>
<name>A0A9W9CDU0_9PLEO</name>
<dbReference type="EMBL" id="JAPEUX010000002">
    <property type="protein sequence ID" value="KAJ4357277.1"/>
    <property type="molecule type" value="Genomic_DNA"/>
</dbReference>
<protein>
    <submittedName>
        <fullName evidence="2">Uncharacterized protein</fullName>
    </submittedName>
</protein>
<evidence type="ECO:0000313" key="3">
    <source>
        <dbReference type="Proteomes" id="UP001140513"/>
    </source>
</evidence>
<feature type="compositionally biased region" description="Basic and acidic residues" evidence="1">
    <location>
        <begin position="37"/>
        <end position="48"/>
    </location>
</feature>
<organism evidence="2 3">
    <name type="scientific">Didymosphaeria variabile</name>
    <dbReference type="NCBI Taxonomy" id="1932322"/>
    <lineage>
        <taxon>Eukaryota</taxon>
        <taxon>Fungi</taxon>
        <taxon>Dikarya</taxon>
        <taxon>Ascomycota</taxon>
        <taxon>Pezizomycotina</taxon>
        <taxon>Dothideomycetes</taxon>
        <taxon>Pleosporomycetidae</taxon>
        <taxon>Pleosporales</taxon>
        <taxon>Massarineae</taxon>
        <taxon>Didymosphaeriaceae</taxon>
        <taxon>Didymosphaeria</taxon>
    </lineage>
</organism>
<evidence type="ECO:0000256" key="1">
    <source>
        <dbReference type="SAM" id="MobiDB-lite"/>
    </source>
</evidence>
<dbReference type="Proteomes" id="UP001140513">
    <property type="component" value="Unassembled WGS sequence"/>
</dbReference>
<dbReference type="RefSeq" id="XP_056074136.1">
    <property type="nucleotide sequence ID" value="XM_056210663.1"/>
</dbReference>
<accession>A0A9W9CDU0</accession>
<evidence type="ECO:0000313" key="2">
    <source>
        <dbReference type="EMBL" id="KAJ4357277.1"/>
    </source>
</evidence>
<proteinExistence type="predicted"/>
<gene>
    <name evidence="2" type="ORF">N0V89_001852</name>
</gene>
<reference evidence="2" key="1">
    <citation type="submission" date="2022-10" db="EMBL/GenBank/DDBJ databases">
        <title>Tapping the CABI collections for fungal endophytes: first genome assemblies for Collariella, Neodidymelliopsis, Ascochyta clinopodiicola, Didymella pomorum, Didymosphaeria variabile, Neocosmospora piperis and Neocucurbitaria cava.</title>
        <authorList>
            <person name="Hill R."/>
        </authorList>
    </citation>
    <scope>NUCLEOTIDE SEQUENCE</scope>
    <source>
        <strain evidence="2">IMI 356815</strain>
    </source>
</reference>